<feature type="compositionally biased region" description="Low complexity" evidence="1">
    <location>
        <begin position="12"/>
        <end position="24"/>
    </location>
</feature>
<evidence type="ECO:0000256" key="1">
    <source>
        <dbReference type="SAM" id="MobiDB-lite"/>
    </source>
</evidence>
<organism evidence="2 3">
    <name type="scientific">Pleurodeles waltl</name>
    <name type="common">Iberian ribbed newt</name>
    <dbReference type="NCBI Taxonomy" id="8319"/>
    <lineage>
        <taxon>Eukaryota</taxon>
        <taxon>Metazoa</taxon>
        <taxon>Chordata</taxon>
        <taxon>Craniata</taxon>
        <taxon>Vertebrata</taxon>
        <taxon>Euteleostomi</taxon>
        <taxon>Amphibia</taxon>
        <taxon>Batrachia</taxon>
        <taxon>Caudata</taxon>
        <taxon>Salamandroidea</taxon>
        <taxon>Salamandridae</taxon>
        <taxon>Pleurodelinae</taxon>
        <taxon>Pleurodeles</taxon>
    </lineage>
</organism>
<evidence type="ECO:0000313" key="2">
    <source>
        <dbReference type="EMBL" id="KAJ1214693.1"/>
    </source>
</evidence>
<accession>A0AAV7WN42</accession>
<dbReference type="EMBL" id="JANPWB010000001">
    <property type="protein sequence ID" value="KAJ1214693.1"/>
    <property type="molecule type" value="Genomic_DNA"/>
</dbReference>
<protein>
    <submittedName>
        <fullName evidence="2">Uncharacterized protein</fullName>
    </submittedName>
</protein>
<comment type="caution">
    <text evidence="2">The sequence shown here is derived from an EMBL/GenBank/DDBJ whole genome shotgun (WGS) entry which is preliminary data.</text>
</comment>
<reference evidence="2" key="1">
    <citation type="journal article" date="2022" name="bioRxiv">
        <title>Sequencing and chromosome-scale assembly of the giantPleurodeles waltlgenome.</title>
        <authorList>
            <person name="Brown T."/>
            <person name="Elewa A."/>
            <person name="Iarovenko S."/>
            <person name="Subramanian E."/>
            <person name="Araus A.J."/>
            <person name="Petzold A."/>
            <person name="Susuki M."/>
            <person name="Suzuki K.-i.T."/>
            <person name="Hayashi T."/>
            <person name="Toyoda A."/>
            <person name="Oliveira C."/>
            <person name="Osipova E."/>
            <person name="Leigh N.D."/>
            <person name="Simon A."/>
            <person name="Yun M.H."/>
        </authorList>
    </citation>
    <scope>NUCLEOTIDE SEQUENCE</scope>
    <source>
        <strain evidence="2">20211129_DDA</strain>
        <tissue evidence="2">Liver</tissue>
    </source>
</reference>
<dbReference type="AlphaFoldDB" id="A0AAV7WN42"/>
<evidence type="ECO:0000313" key="3">
    <source>
        <dbReference type="Proteomes" id="UP001066276"/>
    </source>
</evidence>
<feature type="compositionally biased region" description="Basic and acidic residues" evidence="1">
    <location>
        <begin position="26"/>
        <end position="36"/>
    </location>
</feature>
<feature type="compositionally biased region" description="Basic and acidic residues" evidence="1">
    <location>
        <begin position="56"/>
        <end position="67"/>
    </location>
</feature>
<keyword evidence="3" id="KW-1185">Reference proteome</keyword>
<sequence length="135" mass="15008">MRDSPRAGVGDGEAAPPGWAAPPELQVEKRPQRRGDSSLGRPQGRLQQSSPGWGPLDKRLLPSRTHNRDRLLLKLSQRWRAGGRLLTGRSRRWRVGGSSRAGARVVAPEEWRPGPESVPIRQKGAVCRRDQGRGW</sequence>
<gene>
    <name evidence="2" type="ORF">NDU88_002311</name>
</gene>
<dbReference type="Proteomes" id="UP001066276">
    <property type="component" value="Chromosome 1_1"/>
</dbReference>
<name>A0AAV7WN42_PLEWA</name>
<feature type="region of interest" description="Disordered" evidence="1">
    <location>
        <begin position="1"/>
        <end position="67"/>
    </location>
</feature>
<proteinExistence type="predicted"/>